<evidence type="ECO:0000256" key="6">
    <source>
        <dbReference type="ARBA" id="ARBA00023136"/>
    </source>
</evidence>
<feature type="transmembrane region" description="Helical" evidence="9">
    <location>
        <begin position="118"/>
        <end position="138"/>
    </location>
</feature>
<keyword evidence="6 9" id="KW-0472">Membrane</keyword>
<evidence type="ECO:0000313" key="14">
    <source>
        <dbReference type="WormBase" id="SRAE_X000229000"/>
    </source>
</evidence>
<dbReference type="GO" id="GO:0005886">
    <property type="term" value="C:plasma membrane"/>
    <property type="evidence" value="ECO:0007669"/>
    <property type="project" value="UniProtKB-SubCell"/>
</dbReference>
<keyword evidence="4 9" id="KW-1133">Transmembrane helix</keyword>
<evidence type="ECO:0000256" key="9">
    <source>
        <dbReference type="SAM" id="Phobius"/>
    </source>
</evidence>
<evidence type="ECO:0000256" key="1">
    <source>
        <dbReference type="ARBA" id="ARBA00004651"/>
    </source>
</evidence>
<feature type="transmembrane region" description="Helical" evidence="9">
    <location>
        <begin position="250"/>
        <end position="271"/>
    </location>
</feature>
<name>A0A090KZ93_STRRB</name>
<protein>
    <submittedName>
        <fullName evidence="11 13">Gonadotropin-releasing hormone receptor</fullName>
    </submittedName>
</protein>
<evidence type="ECO:0000313" key="12">
    <source>
        <dbReference type="Proteomes" id="UP000035682"/>
    </source>
</evidence>
<dbReference type="Pfam" id="PF00001">
    <property type="entry name" value="7tm_1"/>
    <property type="match status" value="1"/>
</dbReference>
<dbReference type="Proteomes" id="UP000035682">
    <property type="component" value="Unplaced"/>
</dbReference>
<dbReference type="PANTHER" id="PTHR24230">
    <property type="entry name" value="G-PROTEIN COUPLED RECEPTOR"/>
    <property type="match status" value="1"/>
</dbReference>
<reference evidence="12" key="1">
    <citation type="submission" date="2014-09" db="EMBL/GenBank/DDBJ databases">
        <authorList>
            <person name="Martin A.A."/>
        </authorList>
    </citation>
    <scope>NUCLEOTIDE SEQUENCE</scope>
    <source>
        <strain evidence="12">ED321</strain>
    </source>
</reference>
<dbReference type="Gene3D" id="1.20.1070.10">
    <property type="entry name" value="Rhodopsin 7-helix transmembrane proteins"/>
    <property type="match status" value="1"/>
</dbReference>
<dbReference type="EMBL" id="LN609399">
    <property type="protein sequence ID" value="CEF60554.1"/>
    <property type="molecule type" value="Genomic_DNA"/>
</dbReference>
<dbReference type="PRINTS" id="PR00237">
    <property type="entry name" value="GPCRRHODOPSN"/>
</dbReference>
<evidence type="ECO:0000256" key="2">
    <source>
        <dbReference type="ARBA" id="ARBA00022475"/>
    </source>
</evidence>
<dbReference type="CTD" id="36385367"/>
<evidence type="ECO:0000313" key="11">
    <source>
        <dbReference type="EMBL" id="CEF60554.1"/>
    </source>
</evidence>
<evidence type="ECO:0000256" key="3">
    <source>
        <dbReference type="ARBA" id="ARBA00022692"/>
    </source>
</evidence>
<keyword evidence="7 11" id="KW-0675">Receptor</keyword>
<dbReference type="OMA" id="GANRVNW"/>
<dbReference type="WBParaSite" id="SRAE_X000229000.1">
    <property type="protein sequence ID" value="SRAE_X000229000.1"/>
    <property type="gene ID" value="WBGene00267873"/>
</dbReference>
<feature type="transmembrane region" description="Helical" evidence="9">
    <location>
        <begin position="291"/>
        <end position="309"/>
    </location>
</feature>
<sequence>MNLDINTTISSITTSNTNNVTEFMQHSTSEIVEMIYQVIIFFIGTPLNIYVFIHSNKKQKNNTAASRLNKFSKQLIIIHLMVLLICLWRTYWIYNIAWNMGNTLCKIHSFAYALPFHLWSNMVAAIAIDMLYCIRSPLSSYRNGEKRVNYLIVVAWISAIICALPMFIFRDIVLVFDDYNLYQCSTPKSLDYIKKAWNAFHVITVFYIPLAIIIICYSLIGFSLRQQMAKRKSLQDESQPFNNNKTHIKFLKATVILITSFVLAWLPYQVMALLRVLCKENSNCSVIYNKFNWLEAIMLASTCINPFLYKFGRFKSNRKTSTLLGSLNEICPSSVNHNSVKGSTVYIKYNTVQNLGIKNISRCKHIMSTSNPSKAIRINKDKKNSSDISNDKYISSSPIIWNNKSVKNCQAVKKNYITNHNIVLCNSLTKPSMT</sequence>
<feature type="transmembrane region" description="Helical" evidence="9">
    <location>
        <begin position="199"/>
        <end position="224"/>
    </location>
</feature>
<feature type="transmembrane region" description="Helical" evidence="9">
    <location>
        <begin position="150"/>
        <end position="169"/>
    </location>
</feature>
<keyword evidence="3 9" id="KW-0812">Transmembrane</keyword>
<keyword evidence="12" id="KW-1185">Reference proteome</keyword>
<comment type="subcellular location">
    <subcellularLocation>
        <location evidence="1">Cell membrane</location>
        <topology evidence="1">Multi-pass membrane protein</topology>
    </subcellularLocation>
</comment>
<organism evidence="11">
    <name type="scientific">Strongyloides ratti</name>
    <name type="common">Parasitic roundworm</name>
    <dbReference type="NCBI Taxonomy" id="34506"/>
    <lineage>
        <taxon>Eukaryota</taxon>
        <taxon>Metazoa</taxon>
        <taxon>Ecdysozoa</taxon>
        <taxon>Nematoda</taxon>
        <taxon>Chromadorea</taxon>
        <taxon>Rhabditida</taxon>
        <taxon>Tylenchina</taxon>
        <taxon>Panagrolaimomorpha</taxon>
        <taxon>Strongyloidoidea</taxon>
        <taxon>Strongyloididae</taxon>
        <taxon>Strongyloides</taxon>
    </lineage>
</organism>
<dbReference type="GeneID" id="36385367"/>
<feature type="transmembrane region" description="Helical" evidence="9">
    <location>
        <begin position="34"/>
        <end position="53"/>
    </location>
</feature>
<keyword evidence="8" id="KW-0807">Transducer</keyword>
<feature type="transmembrane region" description="Helical" evidence="9">
    <location>
        <begin position="74"/>
        <end position="94"/>
    </location>
</feature>
<reference evidence="11" key="2">
    <citation type="submission" date="2014-09" db="EMBL/GenBank/DDBJ databases">
        <authorList>
            <person name="Aslett A.Martin."/>
        </authorList>
    </citation>
    <scope>NUCLEOTIDE SEQUENCE</scope>
    <source>
        <strain evidence="11">ED321 Heterogonic</strain>
    </source>
</reference>
<feature type="domain" description="G-protein coupled receptors family 1 profile" evidence="10">
    <location>
        <begin position="44"/>
        <end position="309"/>
    </location>
</feature>
<dbReference type="InterPro" id="IPR017452">
    <property type="entry name" value="GPCR_Rhodpsn_7TM"/>
</dbReference>
<gene>
    <name evidence="11 13 14" type="ORF">SRAE_X000229000</name>
</gene>
<dbReference type="CDD" id="cd00637">
    <property type="entry name" value="7tm_classA_rhodopsin-like"/>
    <property type="match status" value="1"/>
</dbReference>
<keyword evidence="5" id="KW-0297">G-protein coupled receptor</keyword>
<evidence type="ECO:0000256" key="8">
    <source>
        <dbReference type="ARBA" id="ARBA00023224"/>
    </source>
</evidence>
<dbReference type="InterPro" id="IPR000276">
    <property type="entry name" value="GPCR_Rhodpsn"/>
</dbReference>
<evidence type="ECO:0000256" key="5">
    <source>
        <dbReference type="ARBA" id="ARBA00023040"/>
    </source>
</evidence>
<dbReference type="WormBase" id="SRAE_X000229000">
    <property type="protein sequence ID" value="SRP02972"/>
    <property type="gene ID" value="WBGene00267873"/>
</dbReference>
<evidence type="ECO:0000259" key="10">
    <source>
        <dbReference type="PROSITE" id="PS50262"/>
    </source>
</evidence>
<evidence type="ECO:0000256" key="7">
    <source>
        <dbReference type="ARBA" id="ARBA00023170"/>
    </source>
</evidence>
<evidence type="ECO:0000256" key="4">
    <source>
        <dbReference type="ARBA" id="ARBA00022989"/>
    </source>
</evidence>
<dbReference type="SUPFAM" id="SSF81321">
    <property type="entry name" value="Family A G protein-coupled receptor-like"/>
    <property type="match status" value="1"/>
</dbReference>
<dbReference type="RefSeq" id="XP_024499763.1">
    <property type="nucleotide sequence ID" value="XM_024645485.1"/>
</dbReference>
<accession>A0A090KZ93</accession>
<dbReference type="PROSITE" id="PS50262">
    <property type="entry name" value="G_PROTEIN_RECEP_F1_2"/>
    <property type="match status" value="1"/>
</dbReference>
<reference evidence="13" key="3">
    <citation type="submission" date="2020-12" db="UniProtKB">
        <authorList>
            <consortium name="WormBaseParasite"/>
        </authorList>
    </citation>
    <scope>IDENTIFICATION</scope>
</reference>
<dbReference type="AlphaFoldDB" id="A0A090KZ93"/>
<dbReference type="OrthoDB" id="6435638at2759"/>
<dbReference type="PANTHER" id="PTHR24230:SF82">
    <property type="entry name" value="G-PROTEIN COUPLED RECEPTORS FAMILY 1 PROFILE DOMAIN-CONTAINING PROTEIN"/>
    <property type="match status" value="1"/>
</dbReference>
<evidence type="ECO:0000313" key="13">
    <source>
        <dbReference type="WBParaSite" id="SRAE_X000229000.1"/>
    </source>
</evidence>
<keyword evidence="2" id="KW-1003">Cell membrane</keyword>
<dbReference type="GO" id="GO:0007218">
    <property type="term" value="P:neuropeptide signaling pathway"/>
    <property type="evidence" value="ECO:0007669"/>
    <property type="project" value="TreeGrafter"/>
</dbReference>
<proteinExistence type="predicted"/>
<dbReference type="GO" id="GO:0008528">
    <property type="term" value="F:G protein-coupled peptide receptor activity"/>
    <property type="evidence" value="ECO:0007669"/>
    <property type="project" value="TreeGrafter"/>
</dbReference>